<evidence type="ECO:0000313" key="7">
    <source>
        <dbReference type="Proteomes" id="UP000077342"/>
    </source>
</evidence>
<dbReference type="InterPro" id="IPR050703">
    <property type="entry name" value="Flavin_MAO"/>
</dbReference>
<evidence type="ECO:0000256" key="2">
    <source>
        <dbReference type="ARBA" id="ARBA00005995"/>
    </source>
</evidence>
<dbReference type="GO" id="GO:0016491">
    <property type="term" value="F:oxidoreductase activity"/>
    <property type="evidence" value="ECO:0007669"/>
    <property type="project" value="UniProtKB-KW"/>
</dbReference>
<dbReference type="EMBL" id="LWCI01000099">
    <property type="protein sequence ID" value="KZS63367.1"/>
    <property type="molecule type" value="Genomic_DNA"/>
</dbReference>
<feature type="binding site" evidence="4">
    <location>
        <position position="427"/>
    </location>
    <ligand>
        <name>FAD</name>
        <dbReference type="ChEBI" id="CHEBI:57692"/>
    </ligand>
</feature>
<reference evidence="7" key="1">
    <citation type="submission" date="2016-04" db="EMBL/GenBank/DDBJ databases">
        <authorList>
            <person name="Strapagiel D."/>
            <person name="Borowka P."/>
            <person name="Marciniak B."/>
            <person name="Bakula Z."/>
            <person name="Van Ingen J."/>
            <person name="Safianowska A."/>
            <person name="Dziadek J."/>
            <person name="Jagielski T."/>
        </authorList>
    </citation>
    <scope>NUCLEOTIDE SEQUENCE [LARGE SCALE GENOMIC DNA]</scope>
    <source>
        <strain evidence="7">1010001458</strain>
    </source>
</reference>
<evidence type="ECO:0000256" key="3">
    <source>
        <dbReference type="ARBA" id="ARBA00023002"/>
    </source>
</evidence>
<dbReference type="Gene3D" id="3.90.660.10">
    <property type="match status" value="1"/>
</dbReference>
<feature type="domain" description="Amine oxidase" evidence="5">
    <location>
        <begin position="13"/>
        <end position="451"/>
    </location>
</feature>
<dbReference type="PRINTS" id="PR00757">
    <property type="entry name" value="AMINEOXDASEF"/>
</dbReference>
<evidence type="ECO:0000259" key="5">
    <source>
        <dbReference type="Pfam" id="PF01593"/>
    </source>
</evidence>
<comment type="cofactor">
    <cofactor evidence="1">
        <name>FAD</name>
        <dbReference type="ChEBI" id="CHEBI:57692"/>
    </cofactor>
</comment>
<feature type="binding site" evidence="4">
    <location>
        <position position="233"/>
    </location>
    <ligand>
        <name>FAD</name>
        <dbReference type="ChEBI" id="CHEBI:57692"/>
    </ligand>
</feature>
<feature type="binding site" evidence="4">
    <location>
        <begin position="33"/>
        <end position="34"/>
    </location>
    <ligand>
        <name>FAD</name>
        <dbReference type="ChEBI" id="CHEBI:57692"/>
    </ligand>
</feature>
<protein>
    <submittedName>
        <fullName evidence="6">Amine oxidase</fullName>
    </submittedName>
</protein>
<dbReference type="Pfam" id="PF01593">
    <property type="entry name" value="Amino_oxidase"/>
    <property type="match status" value="1"/>
</dbReference>
<dbReference type="PANTHER" id="PTHR43563:SF1">
    <property type="entry name" value="AMINE OXIDASE [FLAVIN-CONTAINING] B"/>
    <property type="match status" value="1"/>
</dbReference>
<evidence type="ECO:0000256" key="1">
    <source>
        <dbReference type="ARBA" id="ARBA00001974"/>
    </source>
</evidence>
<evidence type="ECO:0000256" key="4">
    <source>
        <dbReference type="PIRSR" id="PIRSR601613-1"/>
    </source>
</evidence>
<organism evidence="6 7">
    <name type="scientific">Mycobacterium ostraviense</name>
    <dbReference type="NCBI Taxonomy" id="2738409"/>
    <lineage>
        <taxon>Bacteria</taxon>
        <taxon>Bacillati</taxon>
        <taxon>Actinomycetota</taxon>
        <taxon>Actinomycetes</taxon>
        <taxon>Mycobacteriales</taxon>
        <taxon>Mycobacteriaceae</taxon>
        <taxon>Mycobacterium</taxon>
    </lineage>
</organism>
<dbReference type="SUPFAM" id="SSF54373">
    <property type="entry name" value="FAD-linked reductases, C-terminal domain"/>
    <property type="match status" value="1"/>
</dbReference>
<keyword evidence="7" id="KW-1185">Reference proteome</keyword>
<dbReference type="Gene3D" id="1.10.405.10">
    <property type="entry name" value="Guanine Nucleotide Dissociation Inhibitor, domain 1"/>
    <property type="match status" value="1"/>
</dbReference>
<dbReference type="AlphaFoldDB" id="A0A164BDC7"/>
<sequence>MTDVDVVVVGAGLAGLSAARKLVAAGMTVRVLEARDRVAGRNFGGFLSNGVPVEMGGQWVGPSQHAVLELIDELGLETFPTYDTGDAISFYDGQVVRYSDATFGLPADSLAEIGRLLEVIETLAASIPTSAPWRAEDAAELDRQNFDTWLAANTTDTVALRFFRLIVPTLFSAETPELSLLHFLFYIRSGNNLATMLAVTGGAQESRVVGGTHRISERMAEDLADRVQLGAVVRTITQDGQGVIVSYEDAGAGQTGKLRAGHVVVAIPPTLAGRIRYLPPLPAARDGLTQQIPAGSVIKFQIGYQTPFWREAGLSGFVTSLDDAFNVVMDNSPPDASCGVLVGFLEGAHAREAAELPTEQRHQLVIDSLVKYFGPQAAEPFDIVEQDWAAEEFTRGCYGGRLGAGALTQYGKALAAPVGRIHWAGAETAQVWSGYMDGAITSGRRAAEEILASV</sequence>
<dbReference type="InterPro" id="IPR001613">
    <property type="entry name" value="Flavin_amine_oxidase"/>
</dbReference>
<dbReference type="InterPro" id="IPR002937">
    <property type="entry name" value="Amino_oxidase"/>
</dbReference>
<feature type="binding site" evidence="4">
    <location>
        <position position="344"/>
    </location>
    <ligand>
        <name>substrate</name>
    </ligand>
</feature>
<evidence type="ECO:0000313" key="6">
    <source>
        <dbReference type="EMBL" id="KZS63367.1"/>
    </source>
</evidence>
<gene>
    <name evidence="6" type="ORF">A4G28_11180</name>
</gene>
<dbReference type="SUPFAM" id="SSF51905">
    <property type="entry name" value="FAD/NAD(P)-binding domain"/>
    <property type="match status" value="1"/>
</dbReference>
<proteinExistence type="inferred from homology"/>
<keyword evidence="3" id="KW-0560">Oxidoreductase</keyword>
<comment type="caution">
    <text evidence="6">The sequence shown here is derived from an EMBL/GenBank/DDBJ whole genome shotgun (WGS) entry which is preliminary data.</text>
</comment>
<dbReference type="Gene3D" id="3.50.50.60">
    <property type="entry name" value="FAD/NAD(P)-binding domain"/>
    <property type="match status" value="1"/>
</dbReference>
<dbReference type="Proteomes" id="UP000077342">
    <property type="component" value="Unassembled WGS sequence"/>
</dbReference>
<dbReference type="InterPro" id="IPR036188">
    <property type="entry name" value="FAD/NAD-bd_sf"/>
</dbReference>
<dbReference type="RefSeq" id="WP_075510192.1">
    <property type="nucleotide sequence ID" value="NZ_CP089224.1"/>
</dbReference>
<accession>A0A164BDC7</accession>
<name>A0A164BDC7_9MYCO</name>
<comment type="similarity">
    <text evidence="2">Belongs to the flavin monoamine oxidase family.</text>
</comment>
<dbReference type="PANTHER" id="PTHR43563">
    <property type="entry name" value="AMINE OXIDASE"/>
    <property type="match status" value="1"/>
</dbReference>